<dbReference type="STRING" id="114155.A0A4Q9PBE6"/>
<feature type="domain" description="Fork-head" evidence="5">
    <location>
        <begin position="77"/>
        <end position="156"/>
    </location>
</feature>
<evidence type="ECO:0000256" key="2">
    <source>
        <dbReference type="ARBA" id="ARBA00023242"/>
    </source>
</evidence>
<dbReference type="PANTHER" id="PTHR11829:SF343">
    <property type="entry name" value="FORK-HEAD DOMAIN-CONTAINING PROTEIN"/>
    <property type="match status" value="1"/>
</dbReference>
<feature type="compositionally biased region" description="Polar residues" evidence="4">
    <location>
        <begin position="20"/>
        <end position="37"/>
    </location>
</feature>
<dbReference type="Proteomes" id="UP000292957">
    <property type="component" value="Unassembled WGS sequence"/>
</dbReference>
<evidence type="ECO:0000313" key="7">
    <source>
        <dbReference type="EMBL" id="TBU62948.1"/>
    </source>
</evidence>
<accession>A0A4Q9PBE6</accession>
<evidence type="ECO:0000313" key="6">
    <source>
        <dbReference type="EMBL" id="TBU33536.1"/>
    </source>
</evidence>
<dbReference type="EMBL" id="ML145091">
    <property type="protein sequence ID" value="TBU62948.1"/>
    <property type="molecule type" value="Genomic_DNA"/>
</dbReference>
<name>A0A4Q9PBE6_9APHY</name>
<evidence type="ECO:0000256" key="1">
    <source>
        <dbReference type="ARBA" id="ARBA00023125"/>
    </source>
</evidence>
<dbReference type="InterPro" id="IPR036388">
    <property type="entry name" value="WH-like_DNA-bd_sf"/>
</dbReference>
<protein>
    <recommendedName>
        <fullName evidence="5">Fork-head domain-containing protein</fullName>
    </recommendedName>
</protein>
<evidence type="ECO:0000259" key="5">
    <source>
        <dbReference type="PROSITE" id="PS50039"/>
    </source>
</evidence>
<organism evidence="6">
    <name type="scientific">Dichomitus squalens</name>
    <dbReference type="NCBI Taxonomy" id="114155"/>
    <lineage>
        <taxon>Eukaryota</taxon>
        <taxon>Fungi</taxon>
        <taxon>Dikarya</taxon>
        <taxon>Basidiomycota</taxon>
        <taxon>Agaricomycotina</taxon>
        <taxon>Agaricomycetes</taxon>
        <taxon>Polyporales</taxon>
        <taxon>Polyporaceae</taxon>
        <taxon>Dichomitus</taxon>
    </lineage>
</organism>
<reference evidence="6 8" key="1">
    <citation type="submission" date="2019-01" db="EMBL/GenBank/DDBJ databases">
        <title>Draft genome sequences of three monokaryotic isolates of the white-rot basidiomycete fungus Dichomitus squalens.</title>
        <authorList>
            <consortium name="DOE Joint Genome Institute"/>
            <person name="Lopez S.C."/>
            <person name="Andreopoulos B."/>
            <person name="Pangilinan J."/>
            <person name="Lipzen A."/>
            <person name="Riley R."/>
            <person name="Ahrendt S."/>
            <person name="Ng V."/>
            <person name="Barry K."/>
            <person name="Daum C."/>
            <person name="Grigoriev I.V."/>
            <person name="Hilden K.S."/>
            <person name="Makela M.R."/>
            <person name="de Vries R.P."/>
        </authorList>
    </citation>
    <scope>NUCLEOTIDE SEQUENCE [LARGE SCALE GENOMIC DNA]</scope>
    <source>
        <strain evidence="7 8">CBS 464.89</strain>
        <strain evidence="6">OM18370.1</strain>
    </source>
</reference>
<dbReference type="InterPro" id="IPR036390">
    <property type="entry name" value="WH_DNA-bd_sf"/>
</dbReference>
<keyword evidence="8" id="KW-1185">Reference proteome</keyword>
<dbReference type="InterPro" id="IPR050211">
    <property type="entry name" value="FOX_domain-containing"/>
</dbReference>
<dbReference type="OMA" id="WYKENDA"/>
<dbReference type="Gene3D" id="1.10.10.10">
    <property type="entry name" value="Winged helix-like DNA-binding domain superfamily/Winged helix DNA-binding domain"/>
    <property type="match status" value="1"/>
</dbReference>
<dbReference type="CDD" id="cd00059">
    <property type="entry name" value="FH_FOX"/>
    <property type="match status" value="1"/>
</dbReference>
<dbReference type="PROSITE" id="PS50039">
    <property type="entry name" value="FORK_HEAD_3"/>
    <property type="match status" value="1"/>
</dbReference>
<dbReference type="Pfam" id="PF00250">
    <property type="entry name" value="Forkhead"/>
    <property type="match status" value="1"/>
</dbReference>
<dbReference type="EMBL" id="ML143391">
    <property type="protein sequence ID" value="TBU33536.1"/>
    <property type="molecule type" value="Genomic_DNA"/>
</dbReference>
<dbReference type="PROSITE" id="PS00658">
    <property type="entry name" value="FORK_HEAD_2"/>
    <property type="match status" value="1"/>
</dbReference>
<evidence type="ECO:0000256" key="4">
    <source>
        <dbReference type="SAM" id="MobiDB-lite"/>
    </source>
</evidence>
<feature type="non-terminal residue" evidence="6">
    <location>
        <position position="156"/>
    </location>
</feature>
<sequence length="156" mass="17483">MRHDAVIPGQTRIHLPSPSAPQSQDAYAFASSSNSPLRSGDDAYIPTSDAEVRRILGLSPDQELSLRALPDPAPGQRPGQSIPTLSQLAILGSPNKRLTLQEIYQALEERFEWFALNKDDKSWQNSIRHNLSLYKCFRRIQKPITEPGKGSYWVVD</sequence>
<keyword evidence="1 3" id="KW-0238">DNA-binding</keyword>
<dbReference type="InterPro" id="IPR001766">
    <property type="entry name" value="Fork_head_dom"/>
</dbReference>
<evidence type="ECO:0000256" key="3">
    <source>
        <dbReference type="PROSITE-ProRule" id="PRU00089"/>
    </source>
</evidence>
<keyword evidence="2 3" id="KW-0539">Nucleus</keyword>
<dbReference type="GO" id="GO:0005634">
    <property type="term" value="C:nucleus"/>
    <property type="evidence" value="ECO:0007669"/>
    <property type="project" value="UniProtKB-SubCell"/>
</dbReference>
<dbReference type="OrthoDB" id="5954824at2759"/>
<dbReference type="PRINTS" id="PR00053">
    <property type="entry name" value="FORKHEAD"/>
</dbReference>
<proteinExistence type="predicted"/>
<dbReference type="GO" id="GO:0000981">
    <property type="term" value="F:DNA-binding transcription factor activity, RNA polymerase II-specific"/>
    <property type="evidence" value="ECO:0007669"/>
    <property type="project" value="TreeGrafter"/>
</dbReference>
<dbReference type="SUPFAM" id="SSF46785">
    <property type="entry name" value="Winged helix' DNA-binding domain"/>
    <property type="match status" value="1"/>
</dbReference>
<comment type="subcellular location">
    <subcellularLocation>
        <location evidence="3">Nucleus</location>
    </subcellularLocation>
</comment>
<dbReference type="Proteomes" id="UP000292082">
    <property type="component" value="Unassembled WGS sequence"/>
</dbReference>
<dbReference type="AlphaFoldDB" id="A0A4Q9PBE6"/>
<dbReference type="PANTHER" id="PTHR11829">
    <property type="entry name" value="FORKHEAD BOX PROTEIN"/>
    <property type="match status" value="1"/>
</dbReference>
<dbReference type="SMART" id="SM00339">
    <property type="entry name" value="FH"/>
    <property type="match status" value="1"/>
</dbReference>
<feature type="DNA-binding region" description="Fork-head" evidence="3">
    <location>
        <begin position="77"/>
        <end position="156"/>
    </location>
</feature>
<dbReference type="InterPro" id="IPR030456">
    <property type="entry name" value="TF_fork_head_CS_2"/>
</dbReference>
<evidence type="ECO:0000313" key="8">
    <source>
        <dbReference type="Proteomes" id="UP000292082"/>
    </source>
</evidence>
<dbReference type="GO" id="GO:0000978">
    <property type="term" value="F:RNA polymerase II cis-regulatory region sequence-specific DNA binding"/>
    <property type="evidence" value="ECO:0007669"/>
    <property type="project" value="TreeGrafter"/>
</dbReference>
<feature type="region of interest" description="Disordered" evidence="4">
    <location>
        <begin position="1"/>
        <end position="44"/>
    </location>
</feature>
<gene>
    <name evidence="7" type="ORF">BD310DRAFT_790739</name>
    <name evidence="6" type="ORF">BD311DRAFT_652319</name>
</gene>